<proteinExistence type="predicted"/>
<evidence type="ECO:0000313" key="3">
    <source>
        <dbReference type="EMBL" id="XCH73103.1"/>
    </source>
</evidence>
<evidence type="ECO:0000256" key="1">
    <source>
        <dbReference type="SAM" id="SignalP"/>
    </source>
</evidence>
<protein>
    <submittedName>
        <fullName evidence="3">Uncharacterized protein</fullName>
    </submittedName>
</protein>
<keyword evidence="1" id="KW-0732">Signal</keyword>
<sequence>MLAAVALLVGASLTAHAAGIRDNLLWTPRDAASTVALAPVARLLLLTRTPWWRGGSPAR</sequence>
<accession>A0AAU8HB37</accession>
<dbReference type="EMBL" id="CP159342">
    <property type="protein sequence ID" value="XCH73103.1"/>
    <property type="molecule type" value="Genomic_DNA"/>
</dbReference>
<dbReference type="EMBL" id="CP157762">
    <property type="protein sequence ID" value="XBP92406.1"/>
    <property type="molecule type" value="Genomic_DNA"/>
</dbReference>
<organism evidence="3">
    <name type="scientific">Micromonospora sp. CCTCC AA 2012012</name>
    <dbReference type="NCBI Taxonomy" id="3111921"/>
    <lineage>
        <taxon>Bacteria</taxon>
        <taxon>Bacillati</taxon>
        <taxon>Actinomycetota</taxon>
        <taxon>Actinomycetes</taxon>
        <taxon>Micromonosporales</taxon>
        <taxon>Micromonosporaceae</taxon>
        <taxon>Micromonospora</taxon>
    </lineage>
</organism>
<gene>
    <name evidence="3" type="ORF">ABUL08_22735</name>
    <name evidence="2" type="ORF">VK199_22660</name>
</gene>
<feature type="signal peptide" evidence="1">
    <location>
        <begin position="1"/>
        <end position="17"/>
    </location>
</feature>
<reference evidence="3" key="2">
    <citation type="submission" date="2024-06" db="EMBL/GenBank/DDBJ databases">
        <title>Micromonospora mangrovi CCTCC AA 2012012 genome sequences.</title>
        <authorList>
            <person name="Gao J."/>
        </authorList>
    </citation>
    <scope>NUCLEOTIDE SEQUENCE</scope>
    <source>
        <strain evidence="3">CCTCC AA 2012012</strain>
    </source>
</reference>
<dbReference type="AlphaFoldDB" id="A0AAU8HB37"/>
<feature type="chain" id="PRO_5043289101" evidence="1">
    <location>
        <begin position="18"/>
        <end position="59"/>
    </location>
</feature>
<name>A0AAU8HB37_9ACTN</name>
<evidence type="ECO:0000313" key="2">
    <source>
        <dbReference type="EMBL" id="XBP92406.1"/>
    </source>
</evidence>
<reference evidence="2" key="1">
    <citation type="submission" date="2024-01" db="EMBL/GenBank/DDBJ databases">
        <title>The genome sequence of Micromonospora mangrovi CCTCC AA 2012012.</title>
        <authorList>
            <person name="Gao J."/>
        </authorList>
    </citation>
    <scope>NUCLEOTIDE SEQUENCE</scope>
    <source>
        <strain evidence="2">CCTCC AA 2012012</strain>
    </source>
</reference>
<dbReference type="RefSeq" id="WP_350931994.1">
    <property type="nucleotide sequence ID" value="NZ_CP157762.1"/>
</dbReference>